<reference evidence="2" key="1">
    <citation type="submission" date="2021-04" db="EMBL/GenBank/DDBJ databases">
        <title>Genome seq and assembly of Bacillus sp.</title>
        <authorList>
            <person name="Chhetri G."/>
        </authorList>
    </citation>
    <scope>NUCLEOTIDE SEQUENCE</scope>
    <source>
        <strain evidence="2">RG28</strain>
    </source>
</reference>
<dbReference type="Proteomes" id="UP000682134">
    <property type="component" value="Unassembled WGS sequence"/>
</dbReference>
<name>A0A940NR01_9BACI</name>
<evidence type="ECO:0000256" key="1">
    <source>
        <dbReference type="SAM" id="Phobius"/>
    </source>
</evidence>
<evidence type="ECO:0000313" key="2">
    <source>
        <dbReference type="EMBL" id="MBP0725276.1"/>
    </source>
</evidence>
<organism evidence="2 3">
    <name type="scientific">Gottfriedia endophytica</name>
    <dbReference type="NCBI Taxonomy" id="2820819"/>
    <lineage>
        <taxon>Bacteria</taxon>
        <taxon>Bacillati</taxon>
        <taxon>Bacillota</taxon>
        <taxon>Bacilli</taxon>
        <taxon>Bacillales</taxon>
        <taxon>Bacillaceae</taxon>
        <taxon>Gottfriedia</taxon>
    </lineage>
</organism>
<gene>
    <name evidence="2" type="ORF">J5Y03_08745</name>
</gene>
<keyword evidence="1" id="KW-0812">Transmembrane</keyword>
<evidence type="ECO:0000313" key="3">
    <source>
        <dbReference type="Proteomes" id="UP000682134"/>
    </source>
</evidence>
<feature type="transmembrane region" description="Helical" evidence="1">
    <location>
        <begin position="95"/>
        <end position="119"/>
    </location>
</feature>
<protein>
    <submittedName>
        <fullName evidence="2">DUF4181 domain-containing protein</fullName>
    </submittedName>
</protein>
<sequence length="121" mass="14416">MILLCVAAAYLVCDLLLRKILNVKNKGFIGKDERHNKIYPIIEKWAVILFLLVVLSDLFFHFLSIPYFLVWILFAFIWSLRGIEEWKYNRDEKEYIFNWLTSGTFFIIFMLEVVGVNVAKF</sequence>
<feature type="transmembrane region" description="Helical" evidence="1">
    <location>
        <begin position="67"/>
        <end position="83"/>
    </location>
</feature>
<dbReference type="AlphaFoldDB" id="A0A940NR01"/>
<comment type="caution">
    <text evidence="2">The sequence shown here is derived from an EMBL/GenBank/DDBJ whole genome shotgun (WGS) entry which is preliminary data.</text>
</comment>
<accession>A0A940NR01</accession>
<keyword evidence="1" id="KW-0472">Membrane</keyword>
<proteinExistence type="predicted"/>
<dbReference type="InterPro" id="IPR025441">
    <property type="entry name" value="DUF4181"/>
</dbReference>
<dbReference type="EMBL" id="JAGIYQ010000005">
    <property type="protein sequence ID" value="MBP0725276.1"/>
    <property type="molecule type" value="Genomic_DNA"/>
</dbReference>
<keyword evidence="3" id="KW-1185">Reference proteome</keyword>
<dbReference type="Pfam" id="PF13789">
    <property type="entry name" value="DUF4181"/>
    <property type="match status" value="1"/>
</dbReference>
<dbReference type="RefSeq" id="WP_209404675.1">
    <property type="nucleotide sequence ID" value="NZ_JAGIYQ010000005.1"/>
</dbReference>
<keyword evidence="1" id="KW-1133">Transmembrane helix</keyword>